<feature type="domain" description="GST N-terminal" evidence="4">
    <location>
        <begin position="1"/>
        <end position="81"/>
    </location>
</feature>
<dbReference type="InterPro" id="IPR004045">
    <property type="entry name" value="Glutathione_S-Trfase_N"/>
</dbReference>
<dbReference type="Gene3D" id="3.40.30.10">
    <property type="entry name" value="Glutaredoxin"/>
    <property type="match status" value="1"/>
</dbReference>
<evidence type="ECO:0000313" key="6">
    <source>
        <dbReference type="EMBL" id="APH71478.1"/>
    </source>
</evidence>
<name>A0A1L3SQ01_9HYPH</name>
<dbReference type="InterPro" id="IPR036249">
    <property type="entry name" value="Thioredoxin-like_sf"/>
</dbReference>
<evidence type="ECO:0008006" key="8">
    <source>
        <dbReference type="Google" id="ProtNLM"/>
    </source>
</evidence>
<dbReference type="InterPro" id="IPR040079">
    <property type="entry name" value="Glutathione_S-Trfase"/>
</dbReference>
<protein>
    <recommendedName>
        <fullName evidence="8">Glutathione S-transferase</fullName>
    </recommendedName>
</protein>
<dbReference type="AlphaFoldDB" id="A0A1L3SQ01"/>
<evidence type="ECO:0000259" key="4">
    <source>
        <dbReference type="PROSITE" id="PS50404"/>
    </source>
</evidence>
<keyword evidence="7" id="KW-1185">Reference proteome</keyword>
<gene>
    <name evidence="6" type="ORF">BSQ44_08920</name>
</gene>
<comment type="similarity">
    <text evidence="1 3">Belongs to the GST superfamily.</text>
</comment>
<dbReference type="PROSITE" id="PS50405">
    <property type="entry name" value="GST_CTER"/>
    <property type="match status" value="1"/>
</dbReference>
<dbReference type="SUPFAM" id="SSF47616">
    <property type="entry name" value="GST C-terminal domain-like"/>
    <property type="match status" value="1"/>
</dbReference>
<dbReference type="PANTHER" id="PTHR44051">
    <property type="entry name" value="GLUTATHIONE S-TRANSFERASE-RELATED"/>
    <property type="match status" value="1"/>
</dbReference>
<dbReference type="SUPFAM" id="SSF52833">
    <property type="entry name" value="Thioredoxin-like"/>
    <property type="match status" value="1"/>
</dbReference>
<dbReference type="OrthoDB" id="9810080at2"/>
<evidence type="ECO:0000313" key="7">
    <source>
        <dbReference type="Proteomes" id="UP000182840"/>
    </source>
</evidence>
<dbReference type="PROSITE" id="PS50404">
    <property type="entry name" value="GST_NTER"/>
    <property type="match status" value="1"/>
</dbReference>
<dbReference type="FunFam" id="3.40.30.10:FF:000039">
    <property type="entry name" value="Glutathione S-transferase domain"/>
    <property type="match status" value="1"/>
</dbReference>
<accession>A0A1L3SQ01</accession>
<reference evidence="7" key="1">
    <citation type="submission" date="2016-11" db="EMBL/GenBank/DDBJ databases">
        <title>Mesorhizobium oceanicum sp. nov., isolated from deep seawater in South China Sea.</title>
        <authorList>
            <person name="Fu G.-Y."/>
        </authorList>
    </citation>
    <scope>NUCLEOTIDE SEQUENCE [LARGE SCALE GENOMIC DNA]</scope>
    <source>
        <strain evidence="7">B7</strain>
    </source>
</reference>
<dbReference type="InterPro" id="IPR004046">
    <property type="entry name" value="GST_C"/>
</dbReference>
<dbReference type="Pfam" id="PF00043">
    <property type="entry name" value="GST_C"/>
    <property type="match status" value="1"/>
</dbReference>
<dbReference type="RefSeq" id="WP_072603180.1">
    <property type="nucleotide sequence ID" value="NZ_CP018171.1"/>
</dbReference>
<keyword evidence="2" id="KW-0808">Transferase</keyword>
<dbReference type="CDD" id="cd03047">
    <property type="entry name" value="GST_N_2"/>
    <property type="match status" value="1"/>
</dbReference>
<organism evidence="6 7">
    <name type="scientific">Aquibium oceanicum</name>
    <dbReference type="NCBI Taxonomy" id="1670800"/>
    <lineage>
        <taxon>Bacteria</taxon>
        <taxon>Pseudomonadati</taxon>
        <taxon>Pseudomonadota</taxon>
        <taxon>Alphaproteobacteria</taxon>
        <taxon>Hyphomicrobiales</taxon>
        <taxon>Phyllobacteriaceae</taxon>
        <taxon>Aquibium</taxon>
    </lineage>
</organism>
<sequence length="214" mass="24063">MIKVWGRATSSNVQAVMWALAEIGLECERVDVGGAFGGTDTQEYRRMNPNGLVPVLQDGDLTLFESAAIVRYLGARYGSEAFWPADPARRAPLDVWAEWIKTTFGPAFLPGIFWPLIGQKPGERDAKAFAASEARVKRLAGMLDERLGQMTTPFLGRETPCFADMIVGMPLYRYFTLDFDRADTPHLRAYYDRLTQRPAYAKHVMVSYESLRAK</sequence>
<evidence type="ECO:0000259" key="5">
    <source>
        <dbReference type="PROSITE" id="PS50405"/>
    </source>
</evidence>
<dbReference type="EMBL" id="CP018171">
    <property type="protein sequence ID" value="APH71478.1"/>
    <property type="molecule type" value="Genomic_DNA"/>
</dbReference>
<feature type="domain" description="GST C-terminal" evidence="5">
    <location>
        <begin position="86"/>
        <end position="214"/>
    </location>
</feature>
<dbReference type="KEGG" id="meso:BSQ44_08920"/>
<dbReference type="SFLD" id="SFLDG01150">
    <property type="entry name" value="Main.1:_Beta-like"/>
    <property type="match status" value="1"/>
</dbReference>
<dbReference type="STRING" id="1670800.BSQ44_08920"/>
<dbReference type="SFLD" id="SFLDG00358">
    <property type="entry name" value="Main_(cytGST)"/>
    <property type="match status" value="1"/>
</dbReference>
<dbReference type="InterPro" id="IPR010987">
    <property type="entry name" value="Glutathione-S-Trfase_C-like"/>
</dbReference>
<evidence type="ECO:0000256" key="1">
    <source>
        <dbReference type="ARBA" id="ARBA00007409"/>
    </source>
</evidence>
<dbReference type="Gene3D" id="1.20.1050.10">
    <property type="match status" value="1"/>
</dbReference>
<proteinExistence type="inferred from homology"/>
<dbReference type="PANTHER" id="PTHR44051:SF19">
    <property type="entry name" value="DISULFIDE-BOND OXIDOREDUCTASE YFCG"/>
    <property type="match status" value="1"/>
</dbReference>
<dbReference type="InterPro" id="IPR036282">
    <property type="entry name" value="Glutathione-S-Trfase_C_sf"/>
</dbReference>
<dbReference type="Pfam" id="PF02798">
    <property type="entry name" value="GST_N"/>
    <property type="match status" value="1"/>
</dbReference>
<dbReference type="GO" id="GO:0016740">
    <property type="term" value="F:transferase activity"/>
    <property type="evidence" value="ECO:0007669"/>
    <property type="project" value="UniProtKB-KW"/>
</dbReference>
<evidence type="ECO:0000256" key="3">
    <source>
        <dbReference type="RuleBase" id="RU003494"/>
    </source>
</evidence>
<dbReference type="SFLD" id="SFLDS00019">
    <property type="entry name" value="Glutathione_Transferase_(cytos"/>
    <property type="match status" value="1"/>
</dbReference>
<evidence type="ECO:0000256" key="2">
    <source>
        <dbReference type="ARBA" id="ARBA00022679"/>
    </source>
</evidence>
<dbReference type="Proteomes" id="UP000182840">
    <property type="component" value="Chromosome"/>
</dbReference>